<evidence type="ECO:0000256" key="1">
    <source>
        <dbReference type="ARBA" id="ARBA00001967"/>
    </source>
</evidence>
<evidence type="ECO:0000313" key="12">
    <source>
        <dbReference type="Proteomes" id="UP000317155"/>
    </source>
</evidence>
<dbReference type="PANTHER" id="PTHR42958:SF2">
    <property type="entry name" value="UPTAKE HYDROGENASE LARGE SUBUNIT"/>
    <property type="match status" value="1"/>
</dbReference>
<comment type="subcellular location">
    <subcellularLocation>
        <location evidence="2">Periplasm</location>
    </subcellularLocation>
</comment>
<keyword evidence="9" id="KW-0460">Magnesium</keyword>
<comment type="cofactor">
    <cofactor evidence="1 9">
        <name>Ni(2+)</name>
        <dbReference type="ChEBI" id="CHEBI:49786"/>
    </cofactor>
</comment>
<proteinExistence type="inferred from homology"/>
<accession>A0A550JGQ3</accession>
<sequence>MATKIVIDPVSRIEGHLKIEVLVDDGVVKEAKSSGMMYRGLENILLGRDPRDAARIMQRICGVCPTSHGLAAAFALDEAYGVAGSITDNGRILRNLIQGANYVQSHILHFYQLGALDYVDVAACADYSGSDPTLKKVKDFIGRGHLGPFVPRYEGDYRLSKEENRAAVAHYVEALNMRRLAHEAVAIFGGKMPHNMSIVAGGVTAAPSVDKITAFLWKIDQLLDFIDTCYLPDVLLVAGRYSDYFGIGAGCKQFLSFGVFDMDSDPDLTKRHRYFPQGIVKGADLKLRRLDPDKITEEVDSSWFVNHGAVHPYEGSTVPDRDKAGAYSWVKSPRYDGEVLEVGPLARMLAAYAGGDKEVQGLVNGVLQQFNASPEALFSVLGRHAARAIECKLVAEKLKQWVLQLQPGQPTFTDFPLEVTSRGMGLHEAPRGALGHWIVIEGGKTKNYQAVVPTTWNAGPVDSQGQPGPIEQSLIGTKVKDKNNPFELVRIVRSYDPCLSCAVHVVTPRGEDLGHFVVGGEA</sequence>
<dbReference type="GO" id="GO:0042597">
    <property type="term" value="C:periplasmic space"/>
    <property type="evidence" value="ECO:0007669"/>
    <property type="project" value="UniProtKB-SubCell"/>
</dbReference>
<organism evidence="11 12">
    <name type="scientific">Trichloromonas acetexigens</name>
    <dbReference type="NCBI Taxonomy" id="38815"/>
    <lineage>
        <taxon>Bacteria</taxon>
        <taxon>Pseudomonadati</taxon>
        <taxon>Thermodesulfobacteriota</taxon>
        <taxon>Desulfuromonadia</taxon>
        <taxon>Desulfuromonadales</taxon>
        <taxon>Trichloromonadaceae</taxon>
        <taxon>Trichloromonas</taxon>
    </lineage>
</organism>
<evidence type="ECO:0000256" key="7">
    <source>
        <dbReference type="ARBA" id="ARBA00022764"/>
    </source>
</evidence>
<evidence type="ECO:0000256" key="4">
    <source>
        <dbReference type="ARBA" id="ARBA00011771"/>
    </source>
</evidence>
<name>A0A550JGQ3_9BACT</name>
<gene>
    <name evidence="11" type="ORF">FL622_07430</name>
</gene>
<dbReference type="PANTHER" id="PTHR42958">
    <property type="entry name" value="HYDROGENASE-2 LARGE CHAIN"/>
    <property type="match status" value="1"/>
</dbReference>
<comment type="cofactor">
    <cofactor evidence="9">
        <name>Fe cation</name>
        <dbReference type="ChEBI" id="CHEBI:24875"/>
    </cofactor>
</comment>
<comment type="subunit">
    <text evidence="4">Heterodimer of a large and a small subunit.</text>
</comment>
<protein>
    <submittedName>
        <fullName evidence="11">Nickel-dependent hydrogenase large subunit</fullName>
    </submittedName>
</protein>
<dbReference type="GO" id="GO:0008901">
    <property type="term" value="F:ferredoxin hydrogenase activity"/>
    <property type="evidence" value="ECO:0007669"/>
    <property type="project" value="InterPro"/>
</dbReference>
<dbReference type="InterPro" id="IPR029014">
    <property type="entry name" value="NiFe-Hase_large"/>
</dbReference>
<evidence type="ECO:0000256" key="2">
    <source>
        <dbReference type="ARBA" id="ARBA00004418"/>
    </source>
</evidence>
<comment type="caution">
    <text evidence="11">The sequence shown here is derived from an EMBL/GenBank/DDBJ whole genome shotgun (WGS) entry which is preliminary data.</text>
</comment>
<dbReference type="InterPro" id="IPR050867">
    <property type="entry name" value="NiFe/NiFeSe_hydrgnase_LSU"/>
</dbReference>
<comment type="similarity">
    <text evidence="3 10">Belongs to the [NiFe]/[NiFeSe] hydrogenase large subunit family.</text>
</comment>
<dbReference type="EMBL" id="VJVV01000004">
    <property type="protein sequence ID" value="TRO82399.1"/>
    <property type="molecule type" value="Genomic_DNA"/>
</dbReference>
<dbReference type="PROSITE" id="PS00507">
    <property type="entry name" value="NI_HGENASE_L_1"/>
    <property type="match status" value="1"/>
</dbReference>
<keyword evidence="6 9" id="KW-0479">Metal-binding</keyword>
<feature type="binding site" evidence="9">
    <location>
        <position position="64"/>
    </location>
    <ligand>
        <name>Ni(2+)</name>
        <dbReference type="ChEBI" id="CHEBI:49786"/>
    </ligand>
</feature>
<feature type="binding site" evidence="9">
    <location>
        <position position="61"/>
    </location>
    <ligand>
        <name>Ni(2+)</name>
        <dbReference type="ChEBI" id="CHEBI:49786"/>
    </ligand>
</feature>
<keyword evidence="7" id="KW-0574">Periplasm</keyword>
<evidence type="ECO:0000256" key="9">
    <source>
        <dbReference type="PIRSR" id="PIRSR601501-1"/>
    </source>
</evidence>
<keyword evidence="9" id="KW-0408">Iron</keyword>
<feature type="binding site" evidence="9">
    <location>
        <position position="504"/>
    </location>
    <ligand>
        <name>Mg(2+)</name>
        <dbReference type="ChEBI" id="CHEBI:18420"/>
    </ligand>
</feature>
<keyword evidence="5 9" id="KW-0533">Nickel</keyword>
<dbReference type="NCBIfam" id="NF033181">
    <property type="entry name" value="NiFeSe_hydrog"/>
    <property type="match status" value="1"/>
</dbReference>
<feature type="binding site" evidence="9">
    <location>
        <position position="498"/>
    </location>
    <ligand>
        <name>Mg(2+)</name>
        <dbReference type="ChEBI" id="CHEBI:18420"/>
    </ligand>
</feature>
<dbReference type="Pfam" id="PF00374">
    <property type="entry name" value="NiFeSe_Hases"/>
    <property type="match status" value="1"/>
</dbReference>
<dbReference type="GO" id="GO:0016151">
    <property type="term" value="F:nickel cation binding"/>
    <property type="evidence" value="ECO:0007669"/>
    <property type="project" value="InterPro"/>
</dbReference>
<dbReference type="InterPro" id="IPR001501">
    <property type="entry name" value="Ni-dep_hyd_lsu"/>
</dbReference>
<feature type="binding site" evidence="9">
    <location>
        <position position="42"/>
    </location>
    <ligand>
        <name>Mg(2+)</name>
        <dbReference type="ChEBI" id="CHEBI:18420"/>
    </ligand>
</feature>
<dbReference type="Proteomes" id="UP000317155">
    <property type="component" value="Unassembled WGS sequence"/>
</dbReference>
<dbReference type="Gene3D" id="1.10.645.10">
    <property type="entry name" value="Cytochrome-c3 Hydrogenase, chain B"/>
    <property type="match status" value="1"/>
</dbReference>
<reference evidence="11 12" key="1">
    <citation type="submission" date="2019-07" db="EMBL/GenBank/DDBJ databases">
        <title>Insights of Desulfuromonas acetexigens electromicrobiology.</title>
        <authorList>
            <person name="Katuri K."/>
            <person name="Sapireddy V."/>
            <person name="Shaw D.R."/>
            <person name="Saikaly P."/>
        </authorList>
    </citation>
    <scope>NUCLEOTIDE SEQUENCE [LARGE SCALE GENOMIC DNA]</scope>
    <source>
        <strain evidence="11 12">2873</strain>
    </source>
</reference>
<feature type="binding site" evidence="9">
    <location>
        <position position="501"/>
    </location>
    <ligand>
        <name>Fe cation</name>
        <dbReference type="ChEBI" id="CHEBI:24875"/>
    </ligand>
</feature>
<keyword evidence="8 10" id="KW-0560">Oxidoreductase</keyword>
<evidence type="ECO:0000256" key="3">
    <source>
        <dbReference type="ARBA" id="ARBA00009292"/>
    </source>
</evidence>
<evidence type="ECO:0000256" key="6">
    <source>
        <dbReference type="ARBA" id="ARBA00022723"/>
    </source>
</evidence>
<evidence type="ECO:0000256" key="10">
    <source>
        <dbReference type="RuleBase" id="RU003896"/>
    </source>
</evidence>
<dbReference type="PROSITE" id="PS00508">
    <property type="entry name" value="NI_HGENASE_L_2"/>
    <property type="match status" value="1"/>
</dbReference>
<keyword evidence="12" id="KW-1185">Reference proteome</keyword>
<evidence type="ECO:0000256" key="8">
    <source>
        <dbReference type="ARBA" id="ARBA00023002"/>
    </source>
</evidence>
<dbReference type="RefSeq" id="WP_092057451.1">
    <property type="nucleotide sequence ID" value="NZ_FOJJ01000034.1"/>
</dbReference>
<evidence type="ECO:0000313" key="11">
    <source>
        <dbReference type="EMBL" id="TRO82399.1"/>
    </source>
</evidence>
<feature type="binding site" evidence="9">
    <location>
        <position position="64"/>
    </location>
    <ligand>
        <name>Fe cation</name>
        <dbReference type="ChEBI" id="CHEBI:24875"/>
    </ligand>
</feature>
<dbReference type="OrthoDB" id="9761717at2"/>
<dbReference type="InterPro" id="IPR018194">
    <property type="entry name" value="Ni-dep_hyd_lsu_Ni_BS"/>
</dbReference>
<dbReference type="FunFam" id="1.10.645.10:FF:000002">
    <property type="entry name" value="Hydrogenase 2 large subunit"/>
    <property type="match status" value="1"/>
</dbReference>
<dbReference type="SUPFAM" id="SSF56762">
    <property type="entry name" value="HydB/Nqo4-like"/>
    <property type="match status" value="1"/>
</dbReference>
<dbReference type="AlphaFoldDB" id="A0A550JGQ3"/>
<evidence type="ECO:0000256" key="5">
    <source>
        <dbReference type="ARBA" id="ARBA00022596"/>
    </source>
</evidence>